<dbReference type="AlphaFoldDB" id="A0A927WBE4"/>
<dbReference type="Proteomes" id="UP000768462">
    <property type="component" value="Unassembled WGS sequence"/>
</dbReference>
<feature type="domain" description="Alanine racemase N-terminal" evidence="4">
    <location>
        <begin position="39"/>
        <end position="253"/>
    </location>
</feature>
<dbReference type="GO" id="GO:0030170">
    <property type="term" value="F:pyridoxal phosphate binding"/>
    <property type="evidence" value="ECO:0007669"/>
    <property type="project" value="TreeGrafter"/>
</dbReference>
<evidence type="ECO:0000313" key="6">
    <source>
        <dbReference type="Proteomes" id="UP000768462"/>
    </source>
</evidence>
<dbReference type="InterPro" id="IPR029066">
    <property type="entry name" value="PLP-binding_barrel"/>
</dbReference>
<name>A0A927WBE4_9CLOT</name>
<protein>
    <submittedName>
        <fullName evidence="5">Alanine/ornithine racemase family PLP-dependent enzyme</fullName>
    </submittedName>
</protein>
<comment type="cofactor">
    <cofactor evidence="1">
        <name>pyridoxal 5'-phosphate</name>
        <dbReference type="ChEBI" id="CHEBI:597326"/>
    </cofactor>
</comment>
<evidence type="ECO:0000259" key="4">
    <source>
        <dbReference type="Pfam" id="PF01168"/>
    </source>
</evidence>
<comment type="caution">
    <text evidence="5">The sequence shown here is derived from an EMBL/GenBank/DDBJ whole genome shotgun (WGS) entry which is preliminary data.</text>
</comment>
<keyword evidence="2" id="KW-0663">Pyridoxal phosphate</keyword>
<dbReference type="Pfam" id="PF01168">
    <property type="entry name" value="Ala_racemase_N"/>
    <property type="match status" value="1"/>
</dbReference>
<accession>A0A927WBE4</accession>
<dbReference type="GO" id="GO:0005829">
    <property type="term" value="C:cytosol"/>
    <property type="evidence" value="ECO:0007669"/>
    <property type="project" value="TreeGrafter"/>
</dbReference>
<dbReference type="Gene3D" id="3.20.20.10">
    <property type="entry name" value="Alanine racemase"/>
    <property type="match status" value="1"/>
</dbReference>
<reference evidence="5" key="1">
    <citation type="submission" date="2019-04" db="EMBL/GenBank/DDBJ databases">
        <title>Evolution of Biomass-Degrading Anaerobic Consortia Revealed by Metagenomics.</title>
        <authorList>
            <person name="Peng X."/>
        </authorList>
    </citation>
    <scope>NUCLEOTIDE SEQUENCE</scope>
    <source>
        <strain evidence="5">SIG254</strain>
    </source>
</reference>
<dbReference type="PANTHER" id="PTHR30511:SF3">
    <property type="entry name" value="LYSINE RACEMASE"/>
    <property type="match status" value="1"/>
</dbReference>
<dbReference type="EMBL" id="SVCM01000194">
    <property type="protein sequence ID" value="MBE6061771.1"/>
    <property type="molecule type" value="Genomic_DNA"/>
</dbReference>
<evidence type="ECO:0000256" key="2">
    <source>
        <dbReference type="ARBA" id="ARBA00022898"/>
    </source>
</evidence>
<dbReference type="CDD" id="cd06815">
    <property type="entry name" value="PLPDE_III_AR_like_1"/>
    <property type="match status" value="1"/>
</dbReference>
<keyword evidence="3" id="KW-0413">Isomerase</keyword>
<evidence type="ECO:0000256" key="3">
    <source>
        <dbReference type="ARBA" id="ARBA00023235"/>
    </source>
</evidence>
<evidence type="ECO:0000313" key="5">
    <source>
        <dbReference type="EMBL" id="MBE6061771.1"/>
    </source>
</evidence>
<evidence type="ECO:0000256" key="1">
    <source>
        <dbReference type="ARBA" id="ARBA00001933"/>
    </source>
</evidence>
<dbReference type="SUPFAM" id="SSF51419">
    <property type="entry name" value="PLP-binding barrel"/>
    <property type="match status" value="1"/>
</dbReference>
<sequence length="384" mass="42736">MEKCYSEVELNQENLTYNIAIEQELWKEEEKDRYPRIEIDLKKLTYNTKFLLNMCNGKMIDVAVVTKVFCSHPDIVKGVLDAGVKTIGDSRVANLKKIANLNCEKLLLRIPALSEVREVIMYSNLSLNSEIDTIKALSKEAIRAKKTHKIILMVDLGDLREGVLEKDVLEMSREIIKLPNIKLMGIGTNLTCYGGVIPDEVNLGSLLKIKNTIEEELNIKIPIVSGGNSSSLYMVMNKTIPEGINNLRLGESVVLGRETAYGRDIPGMFKDVFTLKGEIIEIKDKPSVPIGNIGMDAFGEVPTFKDRGTIKRAIISMGRQDVKIDGITPRDEKIIILGGSSDHLLLDVTESEADYKVGDIISFDVDYGALLSSMTSSYINKCIM</sequence>
<proteinExistence type="predicted"/>
<dbReference type="PANTHER" id="PTHR30511">
    <property type="entry name" value="ALANINE RACEMASE"/>
    <property type="match status" value="1"/>
</dbReference>
<dbReference type="NCBIfam" id="NF040742">
    <property type="entry name" value="racem_Orr"/>
    <property type="match status" value="1"/>
</dbReference>
<organism evidence="5 6">
    <name type="scientific">Clostridium sulfidigenes</name>
    <dbReference type="NCBI Taxonomy" id="318464"/>
    <lineage>
        <taxon>Bacteria</taxon>
        <taxon>Bacillati</taxon>
        <taxon>Bacillota</taxon>
        <taxon>Clostridia</taxon>
        <taxon>Eubacteriales</taxon>
        <taxon>Clostridiaceae</taxon>
        <taxon>Clostridium</taxon>
    </lineage>
</organism>
<dbReference type="GO" id="GO:0008784">
    <property type="term" value="F:alanine racemase activity"/>
    <property type="evidence" value="ECO:0007669"/>
    <property type="project" value="TreeGrafter"/>
</dbReference>
<gene>
    <name evidence="5" type="ORF">E7215_16650</name>
</gene>
<dbReference type="InterPro" id="IPR001608">
    <property type="entry name" value="Ala_racemase_N"/>
</dbReference>
<dbReference type="InterPro" id="IPR000821">
    <property type="entry name" value="Ala_racemase"/>
</dbReference>